<organism evidence="1 2">
    <name type="scientific">Caerostris darwini</name>
    <dbReference type="NCBI Taxonomy" id="1538125"/>
    <lineage>
        <taxon>Eukaryota</taxon>
        <taxon>Metazoa</taxon>
        <taxon>Ecdysozoa</taxon>
        <taxon>Arthropoda</taxon>
        <taxon>Chelicerata</taxon>
        <taxon>Arachnida</taxon>
        <taxon>Araneae</taxon>
        <taxon>Araneomorphae</taxon>
        <taxon>Entelegynae</taxon>
        <taxon>Araneoidea</taxon>
        <taxon>Araneidae</taxon>
        <taxon>Caerostris</taxon>
    </lineage>
</organism>
<name>A0AAV4VKV3_9ARAC</name>
<keyword evidence="2" id="KW-1185">Reference proteome</keyword>
<proteinExistence type="predicted"/>
<comment type="caution">
    <text evidence="1">The sequence shown here is derived from an EMBL/GenBank/DDBJ whole genome shotgun (WGS) entry which is preliminary data.</text>
</comment>
<sequence length="95" mass="11331">MRRLNCPRQSPSQHRLPDFLFPERLFLPHLPCRFTHNLEKPAAGNPESKNQTDRKPDAYIFFFVPFLPRSFKTVVVCRNRKKHDKIDDFYLSDVT</sequence>
<reference evidence="1 2" key="1">
    <citation type="submission" date="2021-06" db="EMBL/GenBank/DDBJ databases">
        <title>Caerostris darwini draft genome.</title>
        <authorList>
            <person name="Kono N."/>
            <person name="Arakawa K."/>
        </authorList>
    </citation>
    <scope>NUCLEOTIDE SEQUENCE [LARGE SCALE GENOMIC DNA]</scope>
</reference>
<evidence type="ECO:0000313" key="1">
    <source>
        <dbReference type="EMBL" id="GIY70781.1"/>
    </source>
</evidence>
<dbReference type="AlphaFoldDB" id="A0AAV4VKV3"/>
<protein>
    <submittedName>
        <fullName evidence="1">Uncharacterized protein</fullName>
    </submittedName>
</protein>
<dbReference type="Proteomes" id="UP001054837">
    <property type="component" value="Unassembled WGS sequence"/>
</dbReference>
<evidence type="ECO:0000313" key="2">
    <source>
        <dbReference type="Proteomes" id="UP001054837"/>
    </source>
</evidence>
<accession>A0AAV4VKV3</accession>
<dbReference type="EMBL" id="BPLQ01013231">
    <property type="protein sequence ID" value="GIY70781.1"/>
    <property type="molecule type" value="Genomic_DNA"/>
</dbReference>
<gene>
    <name evidence="1" type="ORF">CDAR_73471</name>
</gene>